<protein>
    <submittedName>
        <fullName evidence="1">Uncharacterized protein</fullName>
    </submittedName>
</protein>
<sequence>MNITGTAKSTGWKTEWATRTRKQRVPLRREPEFVTNPEYRVKNKVIEKSCQLEVGKIVFIRDEQGGKFQLLSDNGENPILLPQIKPSYMPTNCDSCSAKLENISLVKLALSNCFFVHCPDPDCGKNKIVWLR</sequence>
<evidence type="ECO:0000313" key="2">
    <source>
        <dbReference type="Proteomes" id="UP000315689"/>
    </source>
</evidence>
<evidence type="ECO:0000313" key="1">
    <source>
        <dbReference type="EMBL" id="TSC92655.1"/>
    </source>
</evidence>
<reference evidence="1 2" key="1">
    <citation type="submission" date="2017-07" db="EMBL/GenBank/DDBJ databases">
        <title>Mechanisms for carbon and nitrogen cycling indicate functional differentiation within the Candidate Phyla Radiation.</title>
        <authorList>
            <person name="Danczak R.E."/>
            <person name="Johnston M.D."/>
            <person name="Kenah C."/>
            <person name="Slattery M."/>
            <person name="Wrighton K.C."/>
            <person name="Wilkins M.J."/>
        </authorList>
    </citation>
    <scope>NUCLEOTIDE SEQUENCE [LARGE SCALE GENOMIC DNA]</scope>
    <source>
        <strain evidence="1">Licking1014_7</strain>
    </source>
</reference>
<comment type="caution">
    <text evidence="1">The sequence shown here is derived from an EMBL/GenBank/DDBJ whole genome shotgun (WGS) entry which is preliminary data.</text>
</comment>
<gene>
    <name evidence="1" type="ORF">CEN89_585</name>
</gene>
<dbReference type="AlphaFoldDB" id="A0A554LIF4"/>
<dbReference type="Proteomes" id="UP000315689">
    <property type="component" value="Unassembled WGS sequence"/>
</dbReference>
<dbReference type="EMBL" id="VMGK01000018">
    <property type="protein sequence ID" value="TSC92655.1"/>
    <property type="molecule type" value="Genomic_DNA"/>
</dbReference>
<accession>A0A554LIF4</accession>
<organism evidence="1 2">
    <name type="scientific">Candidatus Berkelbacteria bacterium Licking1014_7</name>
    <dbReference type="NCBI Taxonomy" id="2017147"/>
    <lineage>
        <taxon>Bacteria</taxon>
        <taxon>Candidatus Berkelbacteria</taxon>
    </lineage>
</organism>
<proteinExistence type="predicted"/>
<name>A0A554LIF4_9BACT</name>